<evidence type="ECO:0000259" key="1">
    <source>
        <dbReference type="SMART" id="SM00933"/>
    </source>
</evidence>
<protein>
    <submittedName>
        <fullName evidence="2">NurA domain protein</fullName>
    </submittedName>
</protein>
<proteinExistence type="predicted"/>
<dbReference type="Proteomes" id="UP000030710">
    <property type="component" value="Unassembled WGS sequence"/>
</dbReference>
<dbReference type="EMBL" id="KE356561">
    <property type="protein sequence ID" value="ERG95514.1"/>
    <property type="molecule type" value="Genomic_DNA"/>
</dbReference>
<dbReference type="AlphaFoldDB" id="U1MYE8"/>
<dbReference type="InterPro" id="IPR018977">
    <property type="entry name" value="NurA_domain"/>
</dbReference>
<dbReference type="Pfam" id="PF09376">
    <property type="entry name" value="NurA"/>
    <property type="match status" value="1"/>
</dbReference>
<reference evidence="2 3" key="1">
    <citation type="journal article" date="2013" name="PLoS ONE">
        <title>Assembly-driven community genomics of a hypersaline microbial ecosystem.</title>
        <authorList>
            <person name="Podell S."/>
            <person name="Ugalde J.A."/>
            <person name="Narasingarao P."/>
            <person name="Banfield J.F."/>
            <person name="Heidelberg K.B."/>
            <person name="Allen E.E."/>
        </authorList>
    </citation>
    <scope>NUCLEOTIDE SEQUENCE [LARGE SCALE GENOMIC DNA]</scope>
    <source>
        <strain evidence="3">J07HQW2</strain>
    </source>
</reference>
<dbReference type="SMART" id="SM00933">
    <property type="entry name" value="NurA"/>
    <property type="match status" value="1"/>
</dbReference>
<sequence length="440" mass="49115">MTSIGDVLLPIAMYTYNVTLDPVHVDGIANIAAYLARHVDDTDHTDLAANIWENFLDPLADTTGRAVCEPISEQRLRVAAVDDIALAETPFETVHGLDAGTINPTTFKNGLVLDLAQAALAAVPSDLDLHRHRSIVATTHLTDTVVSLDEPWQSLDEGYCRWRIMQAPRVDRYSEGVVHALALYLAESSHALEHAEAVSELLILDGPLYPVELLNWQDRNATFQTLSTETKPRSIVANYFRLVESFVERDIPLCGFIKNPASKRIIGTLRDRDIDVPWADDTALFTQLLERRNQGPTDNDKSGIKEQRTDEITFTSWFISRNGANATVAADGDAYGLDRHLDPLCYETCFCVIYEPQHDILYRLEMPYAFASDDATRAAVTQQVVSEVAARRGPPAAIAKADELARISTDEKTSLRKQFAESLDVDEVKRYDDVRWEEAE</sequence>
<dbReference type="HOGENOM" id="CLU_054695_0_0_2"/>
<accession>U1MYE8</accession>
<evidence type="ECO:0000313" key="3">
    <source>
        <dbReference type="Proteomes" id="UP000030710"/>
    </source>
</evidence>
<evidence type="ECO:0000313" key="2">
    <source>
        <dbReference type="EMBL" id="ERG95514.1"/>
    </source>
</evidence>
<feature type="domain" description="NurA" evidence="1">
    <location>
        <begin position="92"/>
        <end position="407"/>
    </location>
</feature>
<name>U1MYE8_9EURY</name>
<organism evidence="2 3">
    <name type="scientific">Haloquadratum walsbyi J07HQW2</name>
    <dbReference type="NCBI Taxonomy" id="1238425"/>
    <lineage>
        <taxon>Archaea</taxon>
        <taxon>Methanobacteriati</taxon>
        <taxon>Methanobacteriota</taxon>
        <taxon>Stenosarchaea group</taxon>
        <taxon>Halobacteria</taxon>
        <taxon>Halobacteriales</taxon>
        <taxon>Haloferacaceae</taxon>
        <taxon>Haloquadratum</taxon>
    </lineage>
</organism>
<dbReference type="eggNOG" id="arCOG00367">
    <property type="taxonomic scope" value="Archaea"/>
</dbReference>
<gene>
    <name evidence="2" type="ORF">J07HQW2_01971</name>
</gene>